<dbReference type="NCBIfam" id="NF008909">
    <property type="entry name" value="PRK12273.1"/>
    <property type="match status" value="1"/>
</dbReference>
<dbReference type="PROSITE" id="PS00163">
    <property type="entry name" value="FUMARATE_LYASES"/>
    <property type="match status" value="1"/>
</dbReference>
<dbReference type="HAMAP" id="MF_00743">
    <property type="entry name" value="FumaraseC"/>
    <property type="match status" value="1"/>
</dbReference>
<evidence type="ECO:0000256" key="4">
    <source>
        <dbReference type="ARBA" id="ARBA00056821"/>
    </source>
</evidence>
<dbReference type="CDD" id="cd01362">
    <property type="entry name" value="Fumarase_classII"/>
    <property type="match status" value="1"/>
</dbReference>
<dbReference type="InterPro" id="IPR024083">
    <property type="entry name" value="Fumarase/histidase_N"/>
</dbReference>
<evidence type="ECO:0000259" key="6">
    <source>
        <dbReference type="Pfam" id="PF10415"/>
    </source>
</evidence>
<reference evidence="7" key="1">
    <citation type="submission" date="2021-06" db="EMBL/GenBank/DDBJ databases">
        <authorList>
            <person name="Kallberg Y."/>
            <person name="Tangrot J."/>
            <person name="Rosling A."/>
        </authorList>
    </citation>
    <scope>NUCLEOTIDE SEQUENCE</scope>
    <source>
        <strain evidence="7">MA453B</strain>
    </source>
</reference>
<dbReference type="GO" id="GO:0004333">
    <property type="term" value="F:fumarate hydratase activity"/>
    <property type="evidence" value="ECO:0007669"/>
    <property type="project" value="UniProtKB-EC"/>
</dbReference>
<organism evidence="7 8">
    <name type="scientific">Dentiscutata erythropus</name>
    <dbReference type="NCBI Taxonomy" id="1348616"/>
    <lineage>
        <taxon>Eukaryota</taxon>
        <taxon>Fungi</taxon>
        <taxon>Fungi incertae sedis</taxon>
        <taxon>Mucoromycota</taxon>
        <taxon>Glomeromycotina</taxon>
        <taxon>Glomeromycetes</taxon>
        <taxon>Diversisporales</taxon>
        <taxon>Gigasporaceae</taxon>
        <taxon>Dentiscutata</taxon>
    </lineage>
</organism>
<keyword evidence="8" id="KW-1185">Reference proteome</keyword>
<dbReference type="Gene3D" id="1.20.200.10">
    <property type="entry name" value="Fumarase/aspartase (Central domain)"/>
    <property type="match status" value="1"/>
</dbReference>
<dbReference type="GO" id="GO:0006099">
    <property type="term" value="P:tricarboxylic acid cycle"/>
    <property type="evidence" value="ECO:0007669"/>
    <property type="project" value="InterPro"/>
</dbReference>
<accession>A0A9N9FYV5</accession>
<dbReference type="SUPFAM" id="SSF48557">
    <property type="entry name" value="L-aspartase-like"/>
    <property type="match status" value="1"/>
</dbReference>
<dbReference type="PRINTS" id="PR00149">
    <property type="entry name" value="FUMRATELYASE"/>
</dbReference>
<protein>
    <recommendedName>
        <fullName evidence="2">fumarate hydratase</fullName>
        <ecNumber evidence="2">4.2.1.2</ecNumber>
    </recommendedName>
</protein>
<dbReference type="EMBL" id="CAJVPY010002631">
    <property type="protein sequence ID" value="CAG8567046.1"/>
    <property type="molecule type" value="Genomic_DNA"/>
</dbReference>
<feature type="domain" description="Fumarase C C-terminal" evidence="6">
    <location>
        <begin position="423"/>
        <end position="475"/>
    </location>
</feature>
<evidence type="ECO:0000313" key="8">
    <source>
        <dbReference type="Proteomes" id="UP000789405"/>
    </source>
</evidence>
<dbReference type="FunFam" id="1.10.275.10:FF:000001">
    <property type="entry name" value="Fumarate hydratase, mitochondrial"/>
    <property type="match status" value="1"/>
</dbReference>
<dbReference type="InterPro" id="IPR018951">
    <property type="entry name" value="Fumarase_C_C"/>
</dbReference>
<gene>
    <name evidence="7" type="ORF">DERYTH_LOCUS6019</name>
</gene>
<dbReference type="Gene3D" id="1.10.275.10">
    <property type="entry name" value="Fumarase/aspartase (N-terminal domain)"/>
    <property type="match status" value="1"/>
</dbReference>
<dbReference type="Proteomes" id="UP000789405">
    <property type="component" value="Unassembled WGS sequence"/>
</dbReference>
<dbReference type="FunFam" id="1.20.200.10:FF:000001">
    <property type="entry name" value="Fumarate hydratase, mitochondrial"/>
    <property type="match status" value="1"/>
</dbReference>
<dbReference type="EC" id="4.2.1.2" evidence="2"/>
<dbReference type="FunFam" id="1.10.40.30:FF:000002">
    <property type="entry name" value="Fumarate hydratase class II"/>
    <property type="match status" value="1"/>
</dbReference>
<dbReference type="PANTHER" id="PTHR11444">
    <property type="entry name" value="ASPARTATEAMMONIA/ARGININOSUCCINATE/ADENYLOSUCCINATE LYASE"/>
    <property type="match status" value="1"/>
</dbReference>
<keyword evidence="3" id="KW-0456">Lyase</keyword>
<sequence length="523" mass="56816">MSFQQKHRIEKDTFGDIQVPADRYWGAQTQRMKSDIDLHLERSLQNFNIGGPTERMPEPLIKAFGIVKRAAATVNMSYGLDQTIGNAIIQAADEVIEGKLLDHFPLVVWQTGSGTQTNMNANEVIANRAIEILGGQLGSKNPVHPNDHVNMSQSSNDTFPTAMHVSASIEINKRLIHALTRLHDAIYDKSKSFANIIKIGRTHLQDATPLTLGNEFSGYAQQLAFGIERVKATLPRLYYLAQGGTAVGTGLNTFPGFDVKIAAEISKITGLPFQSAPNKFEALAAHDAIVEVSGALNVLSVSIMKIANDIRFLGSGPRCGLGEISLPENEPGSSIMPGKVNPTQCEAITMVAAQVMGNNTAVTISGSYGHFELNVFKPVLIKNLLHSIRILSDASESFTNNCIVGIKANEKKINEIMNQSLMLVTALNTHIGYDKAASVAKKAHKEDLTLKEAAIKLGVLTESQFNEWVKPEKMLAGDMPSGHSPHATSPYNASNLLKVLVRIPFISTFRPMRALTVTVTTRG</sequence>
<dbReference type="OrthoDB" id="1738025at2759"/>
<dbReference type="Pfam" id="PF00206">
    <property type="entry name" value="Lyase_1"/>
    <property type="match status" value="1"/>
</dbReference>
<dbReference type="InterPro" id="IPR008948">
    <property type="entry name" value="L-Aspartase-like"/>
</dbReference>
<dbReference type="AlphaFoldDB" id="A0A9N9FYV5"/>
<evidence type="ECO:0000256" key="3">
    <source>
        <dbReference type="ARBA" id="ARBA00023239"/>
    </source>
</evidence>
<dbReference type="InterPro" id="IPR022761">
    <property type="entry name" value="Fumarate_lyase_N"/>
</dbReference>
<comment type="caution">
    <text evidence="7">The sequence shown here is derived from an EMBL/GenBank/DDBJ whole genome shotgun (WGS) entry which is preliminary data.</text>
</comment>
<dbReference type="PANTHER" id="PTHR11444:SF1">
    <property type="entry name" value="FUMARATE HYDRATASE, MITOCHONDRIAL"/>
    <property type="match status" value="1"/>
</dbReference>
<dbReference type="GO" id="GO:0006106">
    <property type="term" value="P:fumarate metabolic process"/>
    <property type="evidence" value="ECO:0007669"/>
    <property type="project" value="InterPro"/>
</dbReference>
<evidence type="ECO:0000256" key="1">
    <source>
        <dbReference type="ARBA" id="ARBA00009084"/>
    </source>
</evidence>
<dbReference type="GO" id="GO:0005739">
    <property type="term" value="C:mitochondrion"/>
    <property type="evidence" value="ECO:0007669"/>
    <property type="project" value="TreeGrafter"/>
</dbReference>
<dbReference type="GO" id="GO:0006108">
    <property type="term" value="P:malate metabolic process"/>
    <property type="evidence" value="ECO:0007669"/>
    <property type="project" value="TreeGrafter"/>
</dbReference>
<comment type="function">
    <text evidence="4">Catalyzes the reversible stereospecific interconversion of fumarate to L-malate. In mitochondrion, catalyzes the hydration of fumarate to L-malate in the tricarboxylic acid (TCA) cycle to facilitate a transition step in the production of energy in the form of NADH. In cytoplasm and nucleus, involved in DNA repair in response to DNA damage: following DNA double-strand breaks (DSBs), translocates from the cytosol to the nucleus and promotes DNA repair by catalyzing the dehydration of L-malate to fumarate.</text>
</comment>
<dbReference type="NCBIfam" id="TIGR00979">
    <property type="entry name" value="fumC_II"/>
    <property type="match status" value="1"/>
</dbReference>
<dbReference type="InterPro" id="IPR005677">
    <property type="entry name" value="Fum_hydII"/>
</dbReference>
<evidence type="ECO:0000256" key="2">
    <source>
        <dbReference type="ARBA" id="ARBA00012921"/>
    </source>
</evidence>
<feature type="domain" description="Fumarate lyase N-terminal" evidence="5">
    <location>
        <begin position="15"/>
        <end position="357"/>
    </location>
</feature>
<dbReference type="InterPro" id="IPR020557">
    <property type="entry name" value="Fumarate_lyase_CS"/>
</dbReference>
<dbReference type="Gene3D" id="1.10.40.30">
    <property type="entry name" value="Fumarase/aspartase (C-terminal domain)"/>
    <property type="match status" value="1"/>
</dbReference>
<proteinExistence type="inferred from homology"/>
<name>A0A9N9FYV5_9GLOM</name>
<comment type="similarity">
    <text evidence="1">Belongs to the class-II fumarase/aspartase family. Fumarase subfamily.</text>
</comment>
<dbReference type="InterPro" id="IPR000362">
    <property type="entry name" value="Fumarate_lyase_fam"/>
</dbReference>
<dbReference type="Pfam" id="PF10415">
    <property type="entry name" value="FumaraseC_C"/>
    <property type="match status" value="1"/>
</dbReference>
<evidence type="ECO:0000259" key="5">
    <source>
        <dbReference type="Pfam" id="PF00206"/>
    </source>
</evidence>
<evidence type="ECO:0000313" key="7">
    <source>
        <dbReference type="EMBL" id="CAG8567046.1"/>
    </source>
</evidence>